<dbReference type="GO" id="GO:0016020">
    <property type="term" value="C:membrane"/>
    <property type="evidence" value="ECO:0007669"/>
    <property type="project" value="UniProtKB-SubCell"/>
</dbReference>
<accession>A0A1U8CYH2</accession>
<dbReference type="KEGG" id="asn:106721908"/>
<dbReference type="PRINTS" id="PR01870">
    <property type="entry name" value="CD2ANTIGEN"/>
</dbReference>
<comment type="subcellular location">
    <subcellularLocation>
        <location evidence="1">Membrane</location>
    </subcellularLocation>
</comment>
<evidence type="ECO:0000256" key="7">
    <source>
        <dbReference type="SAM" id="SignalP"/>
    </source>
</evidence>
<feature type="chain" id="PRO_5017926198" evidence="7">
    <location>
        <begin position="29"/>
        <end position="330"/>
    </location>
</feature>
<dbReference type="Proteomes" id="UP000189705">
    <property type="component" value="Unplaced"/>
</dbReference>
<feature type="region of interest" description="Disordered" evidence="5">
    <location>
        <begin position="272"/>
        <end position="330"/>
    </location>
</feature>
<dbReference type="InterPro" id="IPR013783">
    <property type="entry name" value="Ig-like_fold"/>
</dbReference>
<dbReference type="Pfam" id="PF07686">
    <property type="entry name" value="V-set"/>
    <property type="match status" value="1"/>
</dbReference>
<evidence type="ECO:0000256" key="1">
    <source>
        <dbReference type="ARBA" id="ARBA00004370"/>
    </source>
</evidence>
<evidence type="ECO:0000256" key="6">
    <source>
        <dbReference type="SAM" id="Phobius"/>
    </source>
</evidence>
<evidence type="ECO:0000313" key="10">
    <source>
        <dbReference type="RefSeq" id="XP_014373066.2"/>
    </source>
</evidence>
<dbReference type="InParanoid" id="A0A1U8CYH2"/>
<dbReference type="RefSeq" id="XP_014373066.2">
    <property type="nucleotide sequence ID" value="XM_014517580.2"/>
</dbReference>
<dbReference type="InterPro" id="IPR013106">
    <property type="entry name" value="Ig_V-set"/>
</dbReference>
<keyword evidence="2 7" id="KW-0732">Signal</keyword>
<dbReference type="Gene3D" id="2.60.40.10">
    <property type="entry name" value="Immunoglobulins"/>
    <property type="match status" value="2"/>
</dbReference>
<keyword evidence="4" id="KW-0325">Glycoprotein</keyword>
<dbReference type="GeneID" id="106721908"/>
<sequence length="330" mass="37701">MVLKMNFKEIFLAKYLVILFFSVKGSLGEPARVSAVLNESVFLNISNPLNESTHDIRWFKDTNIIVKLVNSSKFYYSDKKKYYLFPNGTLKIEQLLEEDGGSYKVEVFCSDGTLKEQKDITLSTVVPVPQPLLTWDCTRKQLKLTCEVKQEPKPFSQLVRYEGKSLQATKEWKSANGFWNMEYQEAKNASGKYTCIVSNSVTSKYDTKDIQCAAGLDLLLILCIAGGAVVFVIILVLLIYYIRRKTMEHYEEEDGSVVADEDIPVQIYPVEDGMKQRELPRPPGHAPQRQPRQPQRPPPQSQPQAQQLAAPPRPRPRTQQRAPNRIKERT</sequence>
<keyword evidence="3 6" id="KW-0472">Membrane</keyword>
<gene>
    <name evidence="10" type="primary">CD2</name>
</gene>
<keyword evidence="6" id="KW-0812">Transmembrane</keyword>
<dbReference type="InterPro" id="IPR036179">
    <property type="entry name" value="Ig-like_dom_sf"/>
</dbReference>
<dbReference type="InterPro" id="IPR007110">
    <property type="entry name" value="Ig-like_dom"/>
</dbReference>
<dbReference type="SUPFAM" id="SSF48726">
    <property type="entry name" value="Immunoglobulin"/>
    <property type="match status" value="2"/>
</dbReference>
<feature type="transmembrane region" description="Helical" evidence="6">
    <location>
        <begin position="218"/>
        <end position="242"/>
    </location>
</feature>
<dbReference type="PROSITE" id="PS50835">
    <property type="entry name" value="IG_LIKE"/>
    <property type="match status" value="1"/>
</dbReference>
<dbReference type="InterPro" id="IPR015631">
    <property type="entry name" value="CD2/SLAM_rcpt"/>
</dbReference>
<evidence type="ECO:0000256" key="3">
    <source>
        <dbReference type="ARBA" id="ARBA00023136"/>
    </source>
</evidence>
<name>A0A1U8CYH2_ALLSI</name>
<feature type="domain" description="Ig-like" evidence="8">
    <location>
        <begin position="86"/>
        <end position="211"/>
    </location>
</feature>
<dbReference type="CTD" id="914"/>
<reference evidence="10" key="1">
    <citation type="submission" date="2025-08" db="UniProtKB">
        <authorList>
            <consortium name="RefSeq"/>
        </authorList>
    </citation>
    <scope>IDENTIFICATION</scope>
</reference>
<dbReference type="PANTHER" id="PTHR12080:SF54">
    <property type="entry name" value="T-CELL SURFACE ANTIGEN CD2"/>
    <property type="match status" value="1"/>
</dbReference>
<organism evidence="9 10">
    <name type="scientific">Alligator sinensis</name>
    <name type="common">Chinese alligator</name>
    <dbReference type="NCBI Taxonomy" id="38654"/>
    <lineage>
        <taxon>Eukaryota</taxon>
        <taxon>Metazoa</taxon>
        <taxon>Chordata</taxon>
        <taxon>Craniata</taxon>
        <taxon>Vertebrata</taxon>
        <taxon>Euteleostomi</taxon>
        <taxon>Archelosauria</taxon>
        <taxon>Archosauria</taxon>
        <taxon>Crocodylia</taxon>
        <taxon>Alligatoridae</taxon>
        <taxon>Alligatorinae</taxon>
        <taxon>Alligator</taxon>
    </lineage>
</organism>
<protein>
    <submittedName>
        <fullName evidence="10">T-cell surface antigen CD2 isoform X1</fullName>
    </submittedName>
</protein>
<evidence type="ECO:0000256" key="2">
    <source>
        <dbReference type="ARBA" id="ARBA00022729"/>
    </source>
</evidence>
<dbReference type="AlphaFoldDB" id="A0A1U8CYH2"/>
<dbReference type="InterPro" id="IPR015632">
    <property type="entry name" value="CD2"/>
</dbReference>
<proteinExistence type="predicted"/>
<feature type="signal peptide" evidence="7">
    <location>
        <begin position="1"/>
        <end position="28"/>
    </location>
</feature>
<dbReference type="STRING" id="38654.A0A1U8CYH2"/>
<evidence type="ECO:0000256" key="4">
    <source>
        <dbReference type="ARBA" id="ARBA00023180"/>
    </source>
</evidence>
<evidence type="ECO:0000259" key="8">
    <source>
        <dbReference type="PROSITE" id="PS50835"/>
    </source>
</evidence>
<evidence type="ECO:0000256" key="5">
    <source>
        <dbReference type="SAM" id="MobiDB-lite"/>
    </source>
</evidence>
<keyword evidence="6" id="KW-1133">Transmembrane helix</keyword>
<keyword evidence="9" id="KW-1185">Reference proteome</keyword>
<evidence type="ECO:0000313" key="9">
    <source>
        <dbReference type="Proteomes" id="UP000189705"/>
    </source>
</evidence>
<dbReference type="PANTHER" id="PTHR12080">
    <property type="entry name" value="SIGNALING LYMPHOCYTIC ACTIVATION MOLECULE"/>
    <property type="match status" value="1"/>
</dbReference>